<dbReference type="InterPro" id="IPR003594">
    <property type="entry name" value="HATPase_dom"/>
</dbReference>
<keyword evidence="6 10" id="KW-0547">Nucleotide-binding</keyword>
<dbReference type="PRINTS" id="PR00775">
    <property type="entry name" value="HEATSHOCK90"/>
</dbReference>
<evidence type="ECO:0000256" key="7">
    <source>
        <dbReference type="ARBA" id="ARBA00022840"/>
    </source>
</evidence>
<feature type="binding site" evidence="10">
    <location>
        <position position="257"/>
    </location>
    <ligand>
        <name>ATP</name>
        <dbReference type="ChEBI" id="CHEBI:30616"/>
    </ligand>
</feature>
<dbReference type="Proteomes" id="UP000667349">
    <property type="component" value="Unassembled WGS sequence"/>
</dbReference>
<feature type="binding site" evidence="10">
    <location>
        <position position="339"/>
    </location>
    <ligand>
        <name>ATP</name>
        <dbReference type="ChEBI" id="CHEBI:30616"/>
    </ligand>
</feature>
<dbReference type="AlphaFoldDB" id="A0A836JEC7"/>
<evidence type="ECO:0000256" key="3">
    <source>
        <dbReference type="ARBA" id="ARBA00021845"/>
    </source>
</evidence>
<feature type="region of interest" description="Disordered" evidence="11">
    <location>
        <begin position="387"/>
        <end position="423"/>
    </location>
</feature>
<dbReference type="InterPro" id="IPR020568">
    <property type="entry name" value="Ribosomal_Su5_D2-typ_SF"/>
</dbReference>
<reference evidence="13" key="1">
    <citation type="submission" date="2020-02" db="EMBL/GenBank/DDBJ databases">
        <title>Relaxed selection underlies rapid genomic changes in the transitions from sociality to social parasitism in ants.</title>
        <authorList>
            <person name="Bi X."/>
        </authorList>
    </citation>
    <scope>NUCLEOTIDE SEQUENCE</scope>
    <source>
        <strain evidence="13">BGI-DK2013a</strain>
        <tissue evidence="13">Whole body</tissue>
    </source>
</reference>
<feature type="compositionally biased region" description="Acidic residues" evidence="11">
    <location>
        <begin position="121"/>
        <end position="130"/>
    </location>
</feature>
<feature type="binding site" evidence="10">
    <location>
        <position position="202"/>
    </location>
    <ligand>
        <name>ATP</name>
        <dbReference type="ChEBI" id="CHEBI:30616"/>
    </ligand>
</feature>
<dbReference type="GO" id="GO:0016887">
    <property type="term" value="F:ATP hydrolysis activity"/>
    <property type="evidence" value="ECO:0007669"/>
    <property type="project" value="InterPro"/>
</dbReference>
<keyword evidence="7 10" id="KW-0067">ATP-binding</keyword>
<evidence type="ECO:0000256" key="5">
    <source>
        <dbReference type="ARBA" id="ARBA00022729"/>
    </source>
</evidence>
<keyword evidence="9" id="KW-0143">Chaperone</keyword>
<feature type="region of interest" description="Disordered" evidence="11">
    <location>
        <begin position="854"/>
        <end position="893"/>
    </location>
</feature>
<dbReference type="SMART" id="SM00387">
    <property type="entry name" value="HATPase_c"/>
    <property type="match status" value="1"/>
</dbReference>
<feature type="binding site" evidence="10">
    <location>
        <position position="198"/>
    </location>
    <ligand>
        <name>ATP</name>
        <dbReference type="ChEBI" id="CHEBI:30616"/>
    </ligand>
</feature>
<feature type="binding site" evidence="10">
    <location>
        <position position="263"/>
    </location>
    <ligand>
        <name>ATP</name>
        <dbReference type="ChEBI" id="CHEBI:30616"/>
    </ligand>
</feature>
<feature type="non-terminal residue" evidence="13">
    <location>
        <position position="1"/>
    </location>
</feature>
<dbReference type="Gene3D" id="3.30.230.80">
    <property type="match status" value="1"/>
</dbReference>
<feature type="non-terminal residue" evidence="13">
    <location>
        <position position="893"/>
    </location>
</feature>
<evidence type="ECO:0000256" key="6">
    <source>
        <dbReference type="ARBA" id="ARBA00022741"/>
    </source>
</evidence>
<evidence type="ECO:0000256" key="4">
    <source>
        <dbReference type="ARBA" id="ARBA00022490"/>
    </source>
</evidence>
<feature type="binding site" evidence="10">
    <location>
        <begin position="288"/>
        <end position="293"/>
    </location>
    <ligand>
        <name>ATP</name>
        <dbReference type="ChEBI" id="CHEBI:30616"/>
    </ligand>
</feature>
<dbReference type="Gene3D" id="1.20.120.790">
    <property type="entry name" value="Heat shock protein 90, C-terminal domain"/>
    <property type="match status" value="1"/>
</dbReference>
<organism evidence="13 14">
    <name type="scientific">Acromyrmex insinuator</name>
    <dbReference type="NCBI Taxonomy" id="230686"/>
    <lineage>
        <taxon>Eukaryota</taxon>
        <taxon>Metazoa</taxon>
        <taxon>Ecdysozoa</taxon>
        <taxon>Arthropoda</taxon>
        <taxon>Hexapoda</taxon>
        <taxon>Insecta</taxon>
        <taxon>Pterygota</taxon>
        <taxon>Neoptera</taxon>
        <taxon>Endopterygota</taxon>
        <taxon>Hymenoptera</taxon>
        <taxon>Apocrita</taxon>
        <taxon>Aculeata</taxon>
        <taxon>Formicoidea</taxon>
        <taxon>Formicidae</taxon>
        <taxon>Myrmicinae</taxon>
        <taxon>Acromyrmex</taxon>
    </lineage>
</organism>
<dbReference type="PANTHER" id="PTHR11528">
    <property type="entry name" value="HEAT SHOCK PROTEIN 90 FAMILY MEMBER"/>
    <property type="match status" value="1"/>
</dbReference>
<dbReference type="GO" id="GO:0005524">
    <property type="term" value="F:ATP binding"/>
    <property type="evidence" value="ECO:0007669"/>
    <property type="project" value="UniProtKB-KW"/>
</dbReference>
<dbReference type="InterPro" id="IPR020575">
    <property type="entry name" value="Hsp90_N"/>
</dbReference>
<dbReference type="EMBL" id="JAANHZ010000709">
    <property type="protein sequence ID" value="KAG5307879.1"/>
    <property type="molecule type" value="Genomic_DNA"/>
</dbReference>
<dbReference type="FunFam" id="1.20.120.790:FF:000003">
    <property type="entry name" value="Heat shock protein 90"/>
    <property type="match status" value="1"/>
</dbReference>
<feature type="domain" description="Histidine kinase/HSP90-like ATPase" evidence="12">
    <location>
        <begin position="191"/>
        <end position="349"/>
    </location>
</feature>
<dbReference type="FunFam" id="3.40.50.11260:FF:000001">
    <property type="entry name" value="Heat shock protein 90 alpha"/>
    <property type="match status" value="1"/>
</dbReference>
<evidence type="ECO:0000256" key="1">
    <source>
        <dbReference type="ARBA" id="ARBA00004496"/>
    </source>
</evidence>
<feature type="binding site" evidence="10">
    <location>
        <position position="244"/>
    </location>
    <ligand>
        <name>ATP</name>
        <dbReference type="ChEBI" id="CHEBI:30616"/>
    </ligand>
</feature>
<dbReference type="GO" id="GO:0005737">
    <property type="term" value="C:cytoplasm"/>
    <property type="evidence" value="ECO:0007669"/>
    <property type="project" value="UniProtKB-SubCell"/>
</dbReference>
<proteinExistence type="inferred from homology"/>
<feature type="compositionally biased region" description="Basic and acidic residues" evidence="11">
    <location>
        <begin position="131"/>
        <end position="140"/>
    </location>
</feature>
<dbReference type="InterPro" id="IPR001404">
    <property type="entry name" value="Hsp90_fam"/>
</dbReference>
<dbReference type="PIRSF" id="PIRSF002583">
    <property type="entry name" value="Hsp90"/>
    <property type="match status" value="1"/>
</dbReference>
<dbReference type="GO" id="GO:0140662">
    <property type="term" value="F:ATP-dependent protein folding chaperone"/>
    <property type="evidence" value="ECO:0007669"/>
    <property type="project" value="InterPro"/>
</dbReference>
<dbReference type="Gene3D" id="3.40.50.11260">
    <property type="match status" value="1"/>
</dbReference>
<dbReference type="GO" id="GO:0051082">
    <property type="term" value="F:unfolded protein binding"/>
    <property type="evidence" value="ECO:0007669"/>
    <property type="project" value="InterPro"/>
</dbReference>
<dbReference type="FunFam" id="3.30.230.80:FF:000003">
    <property type="entry name" value="endoplasmin isoform X1"/>
    <property type="match status" value="1"/>
</dbReference>
<dbReference type="Pfam" id="PF13589">
    <property type="entry name" value="HATPase_c_3"/>
    <property type="match status" value="1"/>
</dbReference>
<feature type="binding site" evidence="10">
    <location>
        <position position="550"/>
    </location>
    <ligand>
        <name>ATP</name>
        <dbReference type="ChEBI" id="CHEBI:30616"/>
    </ligand>
</feature>
<comment type="caution">
    <text evidence="13">The sequence shown here is derived from an EMBL/GenBank/DDBJ whole genome shotgun (WGS) entry which is preliminary data.</text>
</comment>
<evidence type="ECO:0000256" key="11">
    <source>
        <dbReference type="SAM" id="MobiDB-lite"/>
    </source>
</evidence>
<accession>A0A836JEC7</accession>
<sequence>MFFFPHISRSITHLSFAASGERDGERWRTQWRTRACAVEDDRWFTRSVEEGRNLAYSSQEEAEEITATFFPRGPEGECKNIYRDKPRLVSINLDYIDKLKLNSIATESPGRFVRAEDEVEENAGTVEDDLGASREASRTDHEAVQREEEAIKIDGLNTAQVKELRDKAEKFAFQTEVNRMMKLIINSLYRNKEIYLRELISNASDALDKIRLLSLTDKGVLDTNKELAIRIKADKENKVLHIMDSGIGMTKQDLVNNLGTIAKSGTAEFLGKMQDVTNSQDMNDMIGQFGVGFYSAYLVANVVVVTSKHNDDKQYIWESDSSNFSIVEDPRGDTLKRGTTVSLHLKEEASDFLEPDTIKTLVKKYSQFINFPIYLWNSKVIQVDAEEVEEDKPAKKDVEKDEDTDSDKEDEEDDAKVEEDADEKKSKKVDKTVWDWELLNDSKPIWTLKPNEVDEKEYIEFYKTLTKDNQEPLAKTHFVAEGEVTFKSVLFIPKVQPGDSFNRYGTKSDNIKLYVRRVFITDKFTDMMPNYLSFIRGIVDSDDLPLNVSRENLQQHKLIKIIKKKLIRKVLDMIKKIPKEDYQTFWKEYSTNIKLGIIEDPQNRARLSKILQFHSSTQKEMTSLSEYVSRMKPNQQHIYYIAGASEDEVKKSPFVERLDKKGYEVLYLTEAVDEYAISALPEFDGKKFQNVAKEGFTLDEGERAKDRMEQLKTTFEPLVKWLSDILKDHISKAQVSERLTDSPCALVASMFGWTGNMERLAISNAHQKSDDPQKSYYLNQKKTLEINPRHPLIRELLRRVEVDSTDQTAKDIALMMFRTATLRSGYMLRETASFADSVEQLMRKNLGISLDEIPEEEELQDEELVNSEKVLDVDSDDEKKEEEEEEDEKHDEL</sequence>
<dbReference type="SUPFAM" id="SSF55874">
    <property type="entry name" value="ATPase domain of HSP90 chaperone/DNA topoisomerase II/histidine kinase"/>
    <property type="match status" value="1"/>
</dbReference>
<feature type="binding site" evidence="10">
    <location>
        <position position="249"/>
    </location>
    <ligand>
        <name>ATP</name>
        <dbReference type="ChEBI" id="CHEBI:30616"/>
    </ligand>
</feature>
<dbReference type="CDD" id="cd16927">
    <property type="entry name" value="HATPase_Hsp90-like"/>
    <property type="match status" value="1"/>
</dbReference>
<dbReference type="InterPro" id="IPR037196">
    <property type="entry name" value="HSP90_C"/>
</dbReference>
<keyword evidence="14" id="KW-1185">Reference proteome</keyword>
<feature type="region of interest" description="Disordered" evidence="11">
    <location>
        <begin position="121"/>
        <end position="140"/>
    </location>
</feature>
<feature type="compositionally biased region" description="Acidic residues" evidence="11">
    <location>
        <begin position="400"/>
        <end position="421"/>
    </location>
</feature>
<keyword evidence="8" id="KW-0346">Stress response</keyword>
<name>A0A836JEC7_9HYME</name>
<keyword evidence="5" id="KW-0732">Signal</keyword>
<dbReference type="Gene3D" id="3.30.565.10">
    <property type="entry name" value="Histidine kinase-like ATPase, C-terminal domain"/>
    <property type="match status" value="1"/>
</dbReference>
<feature type="binding site" evidence="10">
    <location>
        <begin position="264"/>
        <end position="265"/>
    </location>
    <ligand>
        <name>ATP</name>
        <dbReference type="ChEBI" id="CHEBI:30616"/>
    </ligand>
</feature>
<evidence type="ECO:0000256" key="10">
    <source>
        <dbReference type="PIRSR" id="PIRSR002583-1"/>
    </source>
</evidence>
<evidence type="ECO:0000256" key="2">
    <source>
        <dbReference type="ARBA" id="ARBA00008239"/>
    </source>
</evidence>
<dbReference type="InterPro" id="IPR036890">
    <property type="entry name" value="HATPase_C_sf"/>
</dbReference>
<dbReference type="HAMAP" id="MF_00505">
    <property type="entry name" value="HSP90"/>
    <property type="match status" value="1"/>
</dbReference>
<dbReference type="SUPFAM" id="SSF54211">
    <property type="entry name" value="Ribosomal protein S5 domain 2-like"/>
    <property type="match status" value="1"/>
</dbReference>
<gene>
    <name evidence="13" type="primary">Hsp90b1</name>
    <name evidence="13" type="ORF">G6Z75_0007481</name>
</gene>
<comment type="subcellular location">
    <subcellularLocation>
        <location evidence="1">Cytoplasm</location>
    </subcellularLocation>
</comment>
<feature type="compositionally biased region" description="Acidic residues" evidence="11">
    <location>
        <begin position="854"/>
        <end position="865"/>
    </location>
</feature>
<evidence type="ECO:0000313" key="14">
    <source>
        <dbReference type="Proteomes" id="UP000667349"/>
    </source>
</evidence>
<evidence type="ECO:0000313" key="13">
    <source>
        <dbReference type="EMBL" id="KAG5307879.1"/>
    </source>
</evidence>
<dbReference type="NCBIfam" id="NF003555">
    <property type="entry name" value="PRK05218.1"/>
    <property type="match status" value="1"/>
</dbReference>
<dbReference type="FunFam" id="3.30.565.10:FF:000005">
    <property type="entry name" value="Heat shock protein 90"/>
    <property type="match status" value="1"/>
</dbReference>
<keyword evidence="4" id="KW-0963">Cytoplasm</keyword>
<feature type="compositionally biased region" description="Acidic residues" evidence="11">
    <location>
        <begin position="873"/>
        <end position="893"/>
    </location>
</feature>
<evidence type="ECO:0000256" key="8">
    <source>
        <dbReference type="ARBA" id="ARBA00023016"/>
    </source>
</evidence>
<evidence type="ECO:0000259" key="12">
    <source>
        <dbReference type="SMART" id="SM00387"/>
    </source>
</evidence>
<dbReference type="SUPFAM" id="SSF110942">
    <property type="entry name" value="HSP90 C-terminal domain"/>
    <property type="match status" value="1"/>
</dbReference>
<protein>
    <recommendedName>
        <fullName evidence="3">Heat shock protein 83</fullName>
    </recommendedName>
</protein>
<dbReference type="Pfam" id="PF00183">
    <property type="entry name" value="HSP90"/>
    <property type="match status" value="1"/>
</dbReference>
<comment type="similarity">
    <text evidence="2">Belongs to the heat shock protein 90 family.</text>
</comment>
<evidence type="ECO:0000256" key="9">
    <source>
        <dbReference type="ARBA" id="ARBA00023186"/>
    </source>
</evidence>